<comment type="caution">
    <text evidence="2">The sequence shown here is derived from an EMBL/GenBank/DDBJ whole genome shotgun (WGS) entry which is preliminary data.</text>
</comment>
<feature type="transmembrane region" description="Helical" evidence="1">
    <location>
        <begin position="206"/>
        <end position="225"/>
    </location>
</feature>
<proteinExistence type="predicted"/>
<name>A0ABU1JUX6_9PROT</name>
<dbReference type="Proteomes" id="UP001262410">
    <property type="component" value="Unassembled WGS sequence"/>
</dbReference>
<feature type="transmembrane region" description="Helical" evidence="1">
    <location>
        <begin position="21"/>
        <end position="37"/>
    </location>
</feature>
<accession>A0ABU1JUX6</accession>
<dbReference type="RefSeq" id="WP_309797329.1">
    <property type="nucleotide sequence ID" value="NZ_JAVDPW010000007.1"/>
</dbReference>
<reference evidence="2 3" key="1">
    <citation type="submission" date="2023-07" db="EMBL/GenBank/DDBJ databases">
        <title>Sorghum-associated microbial communities from plants grown in Nebraska, USA.</title>
        <authorList>
            <person name="Schachtman D."/>
        </authorList>
    </citation>
    <scope>NUCLEOTIDE SEQUENCE [LARGE SCALE GENOMIC DNA]</scope>
    <source>
        <strain evidence="2 3">584</strain>
    </source>
</reference>
<feature type="transmembrane region" description="Helical" evidence="1">
    <location>
        <begin position="43"/>
        <end position="66"/>
    </location>
</feature>
<keyword evidence="3" id="KW-1185">Reference proteome</keyword>
<evidence type="ECO:0000313" key="3">
    <source>
        <dbReference type="Proteomes" id="UP001262410"/>
    </source>
</evidence>
<keyword evidence="1" id="KW-1133">Transmembrane helix</keyword>
<dbReference type="InterPro" id="IPR009781">
    <property type="entry name" value="DUF1345"/>
</dbReference>
<feature type="transmembrane region" description="Helical" evidence="1">
    <location>
        <begin position="113"/>
        <end position="137"/>
    </location>
</feature>
<evidence type="ECO:0000256" key="1">
    <source>
        <dbReference type="SAM" id="Phobius"/>
    </source>
</evidence>
<feature type="transmembrane region" description="Helical" evidence="1">
    <location>
        <begin position="87"/>
        <end position="107"/>
    </location>
</feature>
<dbReference type="Pfam" id="PF07077">
    <property type="entry name" value="DUF1345"/>
    <property type="match status" value="1"/>
</dbReference>
<keyword evidence="1" id="KW-0812">Transmembrane</keyword>
<sequence>MPRFKEAALPELIRNHLRHHLRFYAAALLGLGLWVALGRHNGAPLSVIVAGDGFFGLYLIWTAVLVRRATPDVIRRKADIEDEGMPLIAAITVIGIGLSVASIFSLLNQSDSSTLHLLLAIASVLLGWVTLHTIIAFRYAHLYYARAGGEGAPGKRRDAKGLEFPGDDAPGIWDFLYYSFVVGMTAQVSDVQVTNSYMRRLTLGHGVASFLFNTVILALAVNVAAGQAH</sequence>
<organism evidence="2 3">
    <name type="scientific">Inquilinus ginsengisoli</name>
    <dbReference type="NCBI Taxonomy" id="363840"/>
    <lineage>
        <taxon>Bacteria</taxon>
        <taxon>Pseudomonadati</taxon>
        <taxon>Pseudomonadota</taxon>
        <taxon>Alphaproteobacteria</taxon>
        <taxon>Rhodospirillales</taxon>
        <taxon>Rhodospirillaceae</taxon>
        <taxon>Inquilinus</taxon>
    </lineage>
</organism>
<keyword evidence="1" id="KW-0472">Membrane</keyword>
<gene>
    <name evidence="2" type="ORF">E9232_004343</name>
</gene>
<dbReference type="EMBL" id="JAVDPW010000007">
    <property type="protein sequence ID" value="MDR6291809.1"/>
    <property type="molecule type" value="Genomic_DNA"/>
</dbReference>
<evidence type="ECO:0000313" key="2">
    <source>
        <dbReference type="EMBL" id="MDR6291809.1"/>
    </source>
</evidence>
<protein>
    <submittedName>
        <fullName evidence="2">Membrane protein</fullName>
    </submittedName>
</protein>